<dbReference type="Proteomes" id="UP000039324">
    <property type="component" value="Unassembled WGS sequence"/>
</dbReference>
<organism evidence="2 3">
    <name type="scientific">Plasmodiophora brassicae</name>
    <name type="common">Clubroot disease agent</name>
    <dbReference type="NCBI Taxonomy" id="37360"/>
    <lineage>
        <taxon>Eukaryota</taxon>
        <taxon>Sar</taxon>
        <taxon>Rhizaria</taxon>
        <taxon>Endomyxa</taxon>
        <taxon>Phytomyxea</taxon>
        <taxon>Plasmodiophorida</taxon>
        <taxon>Plasmodiophoridae</taxon>
        <taxon>Plasmodiophora</taxon>
    </lineage>
</organism>
<evidence type="ECO:0000256" key="1">
    <source>
        <dbReference type="SAM" id="MobiDB-lite"/>
    </source>
</evidence>
<sequence>MDTRGTQRNRDHQDPDEEPLNTPVSALTSTIAAIVAEALQAQRADIDAMLRQQRAEILAQVAASPSIVPKTETIDPDRPPTPLSTISYSTPVRLHTFTGDDSVDPMSATTWFDEVSGVDIAGRRRNKVRASGDRRQSVNASSLSRDRQEFADGNVPFLAWHSVHIDHVVDLPKPSRGNGHVLTLTCRMCHSTLFLPVRRRYTAGNSAEALIRFAFGQTGIPGQDYSR</sequence>
<gene>
    <name evidence="2" type="ORF">PBRA_005500</name>
</gene>
<keyword evidence="3" id="KW-1185">Reference proteome</keyword>
<dbReference type="EMBL" id="CDSF01000077">
    <property type="protein sequence ID" value="CEO96896.1"/>
    <property type="molecule type" value="Genomic_DNA"/>
</dbReference>
<accession>A0A0G4INS8</accession>
<proteinExistence type="predicted"/>
<evidence type="ECO:0000313" key="2">
    <source>
        <dbReference type="EMBL" id="CEO96896.1"/>
    </source>
</evidence>
<name>A0A0G4INS8_PLABS</name>
<feature type="compositionally biased region" description="Basic and acidic residues" evidence="1">
    <location>
        <begin position="1"/>
        <end position="13"/>
    </location>
</feature>
<dbReference type="AlphaFoldDB" id="A0A0G4INS8"/>
<protein>
    <submittedName>
        <fullName evidence="2">Uncharacterized protein</fullName>
    </submittedName>
</protein>
<reference evidence="2 3" key="1">
    <citation type="submission" date="2015-02" db="EMBL/GenBank/DDBJ databases">
        <authorList>
            <person name="Chooi Y.-H."/>
        </authorList>
    </citation>
    <scope>NUCLEOTIDE SEQUENCE [LARGE SCALE GENOMIC DNA]</scope>
    <source>
        <strain evidence="2">E3</strain>
    </source>
</reference>
<feature type="region of interest" description="Disordered" evidence="1">
    <location>
        <begin position="1"/>
        <end position="22"/>
    </location>
</feature>
<evidence type="ECO:0000313" key="3">
    <source>
        <dbReference type="Proteomes" id="UP000039324"/>
    </source>
</evidence>